<name>A0A1H0CKK2_9HYPH</name>
<dbReference type="InterPro" id="IPR000160">
    <property type="entry name" value="GGDEF_dom"/>
</dbReference>
<dbReference type="InterPro" id="IPR035919">
    <property type="entry name" value="EAL_sf"/>
</dbReference>
<dbReference type="Gene3D" id="3.20.20.450">
    <property type="entry name" value="EAL domain"/>
    <property type="match status" value="1"/>
</dbReference>
<feature type="transmembrane region" description="Helical" evidence="6">
    <location>
        <begin position="20"/>
        <end position="39"/>
    </location>
</feature>
<protein>
    <submittedName>
        <fullName evidence="9">Diguanylate cyclase (GGDEF) domain-containing protein</fullName>
    </submittedName>
</protein>
<dbReference type="CDD" id="cd01949">
    <property type="entry name" value="GGDEF"/>
    <property type="match status" value="1"/>
</dbReference>
<dbReference type="SUPFAM" id="SSF141868">
    <property type="entry name" value="EAL domain-like"/>
    <property type="match status" value="1"/>
</dbReference>
<dbReference type="SUPFAM" id="SSF55073">
    <property type="entry name" value="Nucleotide cyclase"/>
    <property type="match status" value="1"/>
</dbReference>
<evidence type="ECO:0000256" key="4">
    <source>
        <dbReference type="ARBA" id="ARBA00022989"/>
    </source>
</evidence>
<evidence type="ECO:0000256" key="1">
    <source>
        <dbReference type="ARBA" id="ARBA00004651"/>
    </source>
</evidence>
<keyword evidence="2" id="KW-1003">Cell membrane</keyword>
<dbReference type="InterPro" id="IPR043128">
    <property type="entry name" value="Rev_trsase/Diguanyl_cyclase"/>
</dbReference>
<keyword evidence="4 6" id="KW-1133">Transmembrane helix</keyword>
<dbReference type="RefSeq" id="WP_167627718.1">
    <property type="nucleotide sequence ID" value="NZ_FNHS01000009.1"/>
</dbReference>
<dbReference type="InterPro" id="IPR033479">
    <property type="entry name" value="dCache_1"/>
</dbReference>
<keyword evidence="10" id="KW-1185">Reference proteome</keyword>
<sequence>MRDLRSVFKIASIRLRGTPIMGCGILATVIAFAAAVMVVDLQRQATRDITRGLTSLSTVLADQADRALQAMELAQEAVIHEFHDAHVTDAAGYAALATRHDLYEELRTRIASLPQVNAITVLDHTGKLLNFSRYWPIPDVDLSDRDYFQALVSDPALQRFISRPVRNRGNAVWTIYVARKVTAPDGTFLGLVLGAVELSYFEDLYRRIIPADDYVVGVFRRDGMLMVRYPHRDDATGNAYPSSAATLFAAKGIASGEARIVSPIDGQDRFVSVQSLDNYPLMLIVSRTAKAALAPFRQQAGAIIVSATLLTACLVGLGFSIARRLRDRENQGRAEERLRGEHDLRVQHTAFGVALDNMAQGLCLFDGQCNLVIMNARFAALYAIPDGLRCKGVPAEAIRGHICSRLVAEQDRNYLLAEPPGETRIWDVIELNDGRAIDVARAPVPGGGWVCTHEDITERRRAEERMRFLAGHDALTALPNRRLFQETVERELAACAAAGTEAALLCVDLDGFKQINDIFGHPAGDALLIEVAGRLRDVFGAGSMAARLGGDEFAVLATDLGSARTPGDAARAIIGALTPSFRLDDARVEVGCSVGVAVFPRDGAAYDRLLGAADMALYRAKCEDKGTFSLFEPAMDIEARERHRLASDLRSAIGTGQFDLHYQPQVEVATGRVTGFEALLRWHHPIRGPISPAQFIPIAEETGLILPLGEWVLQTACREAAGWAKPLGIAVNLSIAQFRQSGLPDYVHAVLSETGLDPRRLELEITESLFLEDTTRARRVLRQLKAHGVRIAIDDFGTGYSSLLTLQSFPFDRLKIDRTFVSQIGVTQKGMAIVRAVIVLGENLGMPVIAEGIETEAQCAFLREHHCAEMQGYLYGRPRPIADYQDLLIADLEPACRLSA</sequence>
<dbReference type="EMBL" id="FNHS01000009">
    <property type="protein sequence ID" value="SDN58321.1"/>
    <property type="molecule type" value="Genomic_DNA"/>
</dbReference>
<gene>
    <name evidence="9" type="ORF">SAMN05216360_109193</name>
</gene>
<dbReference type="Pfam" id="PF12860">
    <property type="entry name" value="PAS_7"/>
    <property type="match status" value="1"/>
</dbReference>
<feature type="domain" description="GGDEF" evidence="8">
    <location>
        <begin position="500"/>
        <end position="633"/>
    </location>
</feature>
<dbReference type="InterPro" id="IPR052155">
    <property type="entry name" value="Biofilm_reg_signaling"/>
</dbReference>
<dbReference type="PANTHER" id="PTHR44757">
    <property type="entry name" value="DIGUANYLATE CYCLASE DGCP"/>
    <property type="match status" value="1"/>
</dbReference>
<dbReference type="Proteomes" id="UP000198704">
    <property type="component" value="Unassembled WGS sequence"/>
</dbReference>
<evidence type="ECO:0000256" key="3">
    <source>
        <dbReference type="ARBA" id="ARBA00022692"/>
    </source>
</evidence>
<feature type="domain" description="EAL" evidence="7">
    <location>
        <begin position="642"/>
        <end position="892"/>
    </location>
</feature>
<dbReference type="PANTHER" id="PTHR44757:SF2">
    <property type="entry name" value="BIOFILM ARCHITECTURE MAINTENANCE PROTEIN MBAA"/>
    <property type="match status" value="1"/>
</dbReference>
<evidence type="ECO:0000313" key="10">
    <source>
        <dbReference type="Proteomes" id="UP000198704"/>
    </source>
</evidence>
<evidence type="ECO:0000256" key="5">
    <source>
        <dbReference type="ARBA" id="ARBA00023136"/>
    </source>
</evidence>
<evidence type="ECO:0000259" key="7">
    <source>
        <dbReference type="PROSITE" id="PS50883"/>
    </source>
</evidence>
<accession>A0A1H0CKK2</accession>
<dbReference type="CDD" id="cd12915">
    <property type="entry name" value="PDC2_DGC_like"/>
    <property type="match status" value="1"/>
</dbReference>
<dbReference type="CDD" id="cd01948">
    <property type="entry name" value="EAL"/>
    <property type="match status" value="1"/>
</dbReference>
<dbReference type="PROSITE" id="PS50887">
    <property type="entry name" value="GGDEF"/>
    <property type="match status" value="1"/>
</dbReference>
<dbReference type="GO" id="GO:0005886">
    <property type="term" value="C:plasma membrane"/>
    <property type="evidence" value="ECO:0007669"/>
    <property type="project" value="UniProtKB-SubCell"/>
</dbReference>
<dbReference type="Pfam" id="PF00563">
    <property type="entry name" value="EAL"/>
    <property type="match status" value="1"/>
</dbReference>
<evidence type="ECO:0000256" key="6">
    <source>
        <dbReference type="SAM" id="Phobius"/>
    </source>
</evidence>
<dbReference type="Pfam" id="PF00990">
    <property type="entry name" value="GGDEF"/>
    <property type="match status" value="1"/>
</dbReference>
<reference evidence="10" key="1">
    <citation type="submission" date="2016-10" db="EMBL/GenBank/DDBJ databases">
        <authorList>
            <person name="Varghese N."/>
            <person name="Submissions S."/>
        </authorList>
    </citation>
    <scope>NUCLEOTIDE SEQUENCE [LARGE SCALE GENOMIC DNA]</scope>
    <source>
        <strain evidence="10">BL47</strain>
    </source>
</reference>
<keyword evidence="3 6" id="KW-0812">Transmembrane</keyword>
<proteinExistence type="predicted"/>
<keyword evidence="5 6" id="KW-0472">Membrane</keyword>
<organism evidence="9 10">
    <name type="scientific">Methylobacterium phyllostachyos</name>
    <dbReference type="NCBI Taxonomy" id="582672"/>
    <lineage>
        <taxon>Bacteria</taxon>
        <taxon>Pseudomonadati</taxon>
        <taxon>Pseudomonadota</taxon>
        <taxon>Alphaproteobacteria</taxon>
        <taxon>Hyphomicrobiales</taxon>
        <taxon>Methylobacteriaceae</taxon>
        <taxon>Methylobacterium</taxon>
    </lineage>
</organism>
<dbReference type="STRING" id="582672.SAMN05216360_109193"/>
<evidence type="ECO:0000256" key="2">
    <source>
        <dbReference type="ARBA" id="ARBA00022475"/>
    </source>
</evidence>
<dbReference type="Gene3D" id="3.30.70.270">
    <property type="match status" value="1"/>
</dbReference>
<feature type="transmembrane region" description="Helical" evidence="6">
    <location>
        <begin position="300"/>
        <end position="322"/>
    </location>
</feature>
<dbReference type="InterPro" id="IPR029787">
    <property type="entry name" value="Nucleotide_cyclase"/>
</dbReference>
<dbReference type="Gene3D" id="3.30.450.20">
    <property type="entry name" value="PAS domain"/>
    <property type="match status" value="3"/>
</dbReference>
<dbReference type="SUPFAM" id="SSF55785">
    <property type="entry name" value="PYP-like sensor domain (PAS domain)"/>
    <property type="match status" value="1"/>
</dbReference>
<dbReference type="SMART" id="SM00267">
    <property type="entry name" value="GGDEF"/>
    <property type="match status" value="1"/>
</dbReference>
<evidence type="ECO:0000259" key="8">
    <source>
        <dbReference type="PROSITE" id="PS50887"/>
    </source>
</evidence>
<dbReference type="AlphaFoldDB" id="A0A1H0CKK2"/>
<dbReference type="InterPro" id="IPR001633">
    <property type="entry name" value="EAL_dom"/>
</dbReference>
<dbReference type="PROSITE" id="PS50883">
    <property type="entry name" value="EAL"/>
    <property type="match status" value="1"/>
</dbReference>
<comment type="subcellular location">
    <subcellularLocation>
        <location evidence="1">Cell membrane</location>
        <topology evidence="1">Multi-pass membrane protein</topology>
    </subcellularLocation>
</comment>
<dbReference type="Pfam" id="PF02743">
    <property type="entry name" value="dCache_1"/>
    <property type="match status" value="1"/>
</dbReference>
<dbReference type="SMART" id="SM00052">
    <property type="entry name" value="EAL"/>
    <property type="match status" value="1"/>
</dbReference>
<dbReference type="InterPro" id="IPR035965">
    <property type="entry name" value="PAS-like_dom_sf"/>
</dbReference>
<dbReference type="NCBIfam" id="TIGR00254">
    <property type="entry name" value="GGDEF"/>
    <property type="match status" value="1"/>
</dbReference>
<evidence type="ECO:0000313" key="9">
    <source>
        <dbReference type="EMBL" id="SDN58321.1"/>
    </source>
</evidence>
<dbReference type="FunFam" id="3.20.20.450:FF:000001">
    <property type="entry name" value="Cyclic di-GMP phosphodiesterase yahA"/>
    <property type="match status" value="1"/>
</dbReference>
<dbReference type="CDD" id="cd12914">
    <property type="entry name" value="PDC1_DGC_like"/>
    <property type="match status" value="1"/>
</dbReference>